<dbReference type="Proteomes" id="UP001207742">
    <property type="component" value="Unassembled WGS sequence"/>
</dbReference>
<dbReference type="Pfam" id="PF00534">
    <property type="entry name" value="Glycos_transf_1"/>
    <property type="match status" value="1"/>
</dbReference>
<dbReference type="InterPro" id="IPR001296">
    <property type="entry name" value="Glyco_trans_1"/>
</dbReference>
<proteinExistence type="predicted"/>
<feature type="domain" description="Glycosyl transferase family 1" evidence="2">
    <location>
        <begin position="200"/>
        <end position="354"/>
    </location>
</feature>
<evidence type="ECO:0000313" key="4">
    <source>
        <dbReference type="EMBL" id="MCW3486288.1"/>
    </source>
</evidence>
<evidence type="ECO:0000256" key="1">
    <source>
        <dbReference type="ARBA" id="ARBA00022679"/>
    </source>
</evidence>
<organism evidence="4 5">
    <name type="scientific">Chitinophaga nivalis</name>
    <dbReference type="NCBI Taxonomy" id="2991709"/>
    <lineage>
        <taxon>Bacteria</taxon>
        <taxon>Pseudomonadati</taxon>
        <taxon>Bacteroidota</taxon>
        <taxon>Chitinophagia</taxon>
        <taxon>Chitinophagales</taxon>
        <taxon>Chitinophagaceae</taxon>
        <taxon>Chitinophaga</taxon>
    </lineage>
</organism>
<dbReference type="SUPFAM" id="SSF53756">
    <property type="entry name" value="UDP-Glycosyltransferase/glycogen phosphorylase"/>
    <property type="match status" value="1"/>
</dbReference>
<dbReference type="RefSeq" id="WP_264733104.1">
    <property type="nucleotide sequence ID" value="NZ_JAPDNR010000001.1"/>
</dbReference>
<evidence type="ECO:0000259" key="3">
    <source>
        <dbReference type="Pfam" id="PF13439"/>
    </source>
</evidence>
<keyword evidence="1" id="KW-0808">Transferase</keyword>
<name>A0ABT3IQP1_9BACT</name>
<dbReference type="PANTHER" id="PTHR46401:SF2">
    <property type="entry name" value="GLYCOSYLTRANSFERASE WBBK-RELATED"/>
    <property type="match status" value="1"/>
</dbReference>
<keyword evidence="5" id="KW-1185">Reference proteome</keyword>
<dbReference type="PANTHER" id="PTHR46401">
    <property type="entry name" value="GLYCOSYLTRANSFERASE WBBK-RELATED"/>
    <property type="match status" value="1"/>
</dbReference>
<sequence>MKIGFDAKRAYQNNTGLGNYSRTLISSLVTGFPEHHYYLFAPKQTDMFTPGDHTNLEVVGPEKTLHRWFKSAWRSRYVVKDLQRYGIGLYHGLSHELPFGIHKSGIRSVVTMHDLIFERYPEQYNPIDVITYRRKARYACRYADRVVAISEQTRQDLITYYQTPADKIDVVYQSCDPAFAVTHTPEEIAALRTKYGLPAQYFLYVGSIIERKNLLGIVTAMHTLKGDVSLPLVVLGSGSSYKKKVKAYLAAHGLEQQVIWLNEQARLPNRELPLLYQGAAALLYPSVFEGFGIPILEALWSRTPVITSSGSCFGETGGDAALYVDPLQPAAIAAAMKRVVTEPELVKEMKEKGRVHAALFTPEKCAAAMMKVYEALK</sequence>
<evidence type="ECO:0000313" key="5">
    <source>
        <dbReference type="Proteomes" id="UP001207742"/>
    </source>
</evidence>
<gene>
    <name evidence="4" type="ORF">OL497_20465</name>
</gene>
<comment type="caution">
    <text evidence="4">The sequence shown here is derived from an EMBL/GenBank/DDBJ whole genome shotgun (WGS) entry which is preliminary data.</text>
</comment>
<dbReference type="InterPro" id="IPR028098">
    <property type="entry name" value="Glyco_trans_4-like_N"/>
</dbReference>
<dbReference type="CDD" id="cd03809">
    <property type="entry name" value="GT4_MtfB-like"/>
    <property type="match status" value="1"/>
</dbReference>
<protein>
    <submittedName>
        <fullName evidence="4">Glycosyltransferase family 4 protein</fullName>
    </submittedName>
</protein>
<evidence type="ECO:0000259" key="2">
    <source>
        <dbReference type="Pfam" id="PF00534"/>
    </source>
</evidence>
<reference evidence="4 5" key="1">
    <citation type="submission" date="2022-10" db="EMBL/GenBank/DDBJ databases">
        <title>Chitinophaga nivalis PC15 sp. nov., isolated from Pyeongchang county, South Korea.</title>
        <authorList>
            <person name="Trinh H.N."/>
        </authorList>
    </citation>
    <scope>NUCLEOTIDE SEQUENCE [LARGE SCALE GENOMIC DNA]</scope>
    <source>
        <strain evidence="4 5">PC14</strain>
    </source>
</reference>
<dbReference type="Pfam" id="PF13439">
    <property type="entry name" value="Glyco_transf_4"/>
    <property type="match status" value="1"/>
</dbReference>
<feature type="domain" description="Glycosyltransferase subfamily 4-like N-terminal" evidence="3">
    <location>
        <begin position="16"/>
        <end position="177"/>
    </location>
</feature>
<dbReference type="Gene3D" id="3.40.50.2000">
    <property type="entry name" value="Glycogen Phosphorylase B"/>
    <property type="match status" value="2"/>
</dbReference>
<dbReference type="EMBL" id="JAPDNS010000002">
    <property type="protein sequence ID" value="MCW3486288.1"/>
    <property type="molecule type" value="Genomic_DNA"/>
</dbReference>
<accession>A0ABT3IQP1</accession>